<dbReference type="GO" id="GO:0035598">
    <property type="term" value="F:tRNA (N(6)-L-threonylcarbamoyladenosine(37)-C(2))-methylthiotransferase activity"/>
    <property type="evidence" value="ECO:0007669"/>
    <property type="project" value="UniProtKB-EC"/>
</dbReference>
<dbReference type="WBParaSite" id="scaffold6092_cov283.g10398">
    <property type="protein sequence ID" value="scaffold6092_cov283.g10398"/>
    <property type="gene ID" value="scaffold6092_cov283.g10398"/>
</dbReference>
<keyword evidence="10" id="KW-0479">Metal-binding</keyword>
<evidence type="ECO:0000256" key="14">
    <source>
        <dbReference type="ARBA" id="ARBA00031213"/>
    </source>
</evidence>
<dbReference type="InterPro" id="IPR006466">
    <property type="entry name" value="MiaB-like_arc_euk"/>
</dbReference>
<evidence type="ECO:0000256" key="10">
    <source>
        <dbReference type="ARBA" id="ARBA00022723"/>
    </source>
</evidence>
<evidence type="ECO:0000256" key="8">
    <source>
        <dbReference type="ARBA" id="ARBA00022691"/>
    </source>
</evidence>
<dbReference type="NCBIfam" id="TIGR02174">
    <property type="entry name" value="CXXU_selWTH"/>
    <property type="match status" value="1"/>
</dbReference>
<name>A0A915MXF2_MELJA</name>
<dbReference type="PANTHER" id="PTHR11918:SF45">
    <property type="entry name" value="THREONYLCARBAMOYLADENOSINE TRNA METHYLTHIOTRANSFERASE"/>
    <property type="match status" value="1"/>
</dbReference>
<dbReference type="InterPro" id="IPR038135">
    <property type="entry name" value="Methylthiotransferase_N_sf"/>
</dbReference>
<dbReference type="PROSITE" id="PS51918">
    <property type="entry name" value="RADICAL_SAM"/>
    <property type="match status" value="1"/>
</dbReference>
<evidence type="ECO:0000256" key="16">
    <source>
        <dbReference type="ARBA" id="ARBA00076644"/>
    </source>
</evidence>
<keyword evidence="6" id="KW-0004">4Fe-4S</keyword>
<evidence type="ECO:0000256" key="15">
    <source>
        <dbReference type="ARBA" id="ARBA00051661"/>
    </source>
</evidence>
<feature type="compositionally biased region" description="Basic and acidic residues" evidence="18">
    <location>
        <begin position="50"/>
        <end position="62"/>
    </location>
</feature>
<dbReference type="Gene3D" id="3.40.30.10">
    <property type="entry name" value="Glutaredoxin"/>
    <property type="match status" value="1"/>
</dbReference>
<dbReference type="InterPro" id="IPR011893">
    <property type="entry name" value="Selenoprotein_Rdx-typ"/>
</dbReference>
<comment type="function">
    <text evidence="2">Catalyzes the methylthiolation of N6-threonylcarbamoyladenosine (t(6)A), leading to the formation of 2-methylthio-N6-threonylcarbamoyladenosine (ms(2)t(6)A) at position 37 in tRNAs that read codons beginning with adenine.</text>
</comment>
<feature type="compositionally biased region" description="Basic and acidic residues" evidence="18">
    <location>
        <begin position="21"/>
        <end position="36"/>
    </location>
</feature>
<dbReference type="InterPro" id="IPR020612">
    <property type="entry name" value="Methylthiotransferase_CS"/>
</dbReference>
<dbReference type="GO" id="GO:0051539">
    <property type="term" value="F:4 iron, 4 sulfur cluster binding"/>
    <property type="evidence" value="ECO:0007669"/>
    <property type="project" value="UniProtKB-KW"/>
</dbReference>
<dbReference type="InterPro" id="IPR013848">
    <property type="entry name" value="Methylthiotransferase_N"/>
</dbReference>
<reference evidence="22" key="1">
    <citation type="submission" date="2022-11" db="UniProtKB">
        <authorList>
            <consortium name="WormBaseParasite"/>
        </authorList>
    </citation>
    <scope>IDENTIFICATION</scope>
</reference>
<dbReference type="SFLD" id="SFLDS00029">
    <property type="entry name" value="Radical_SAM"/>
    <property type="match status" value="1"/>
</dbReference>
<keyword evidence="17" id="KW-0175">Coiled coil</keyword>
<evidence type="ECO:0000256" key="9">
    <source>
        <dbReference type="ARBA" id="ARBA00022694"/>
    </source>
</evidence>
<dbReference type="Pfam" id="PF10262">
    <property type="entry name" value="Rdx"/>
    <property type="match status" value="1"/>
</dbReference>
<dbReference type="InterPro" id="IPR036249">
    <property type="entry name" value="Thioredoxin-like_sf"/>
</dbReference>
<dbReference type="Proteomes" id="UP000887561">
    <property type="component" value="Unplaced"/>
</dbReference>
<evidence type="ECO:0000256" key="7">
    <source>
        <dbReference type="ARBA" id="ARBA00022679"/>
    </source>
</evidence>
<evidence type="ECO:0000259" key="19">
    <source>
        <dbReference type="PROSITE" id="PS51449"/>
    </source>
</evidence>
<feature type="domain" description="MTTase N-terminal" evidence="19">
    <location>
        <begin position="251"/>
        <end position="359"/>
    </location>
</feature>
<evidence type="ECO:0000256" key="6">
    <source>
        <dbReference type="ARBA" id="ARBA00022485"/>
    </source>
</evidence>
<evidence type="ECO:0000256" key="2">
    <source>
        <dbReference type="ARBA" id="ARBA00002399"/>
    </source>
</evidence>
<dbReference type="FunFam" id="3.40.50.12160:FF:000009">
    <property type="entry name" value="threonylcarbamoyladenosine tRNA methylthiotransferase"/>
    <property type="match status" value="1"/>
</dbReference>
<keyword evidence="13" id="KW-0676">Redox-active center</keyword>
<dbReference type="SUPFAM" id="SSF52833">
    <property type="entry name" value="Thioredoxin-like"/>
    <property type="match status" value="1"/>
</dbReference>
<feature type="coiled-coil region" evidence="17">
    <location>
        <begin position="219"/>
        <end position="246"/>
    </location>
</feature>
<keyword evidence="21" id="KW-1185">Reference proteome</keyword>
<dbReference type="PANTHER" id="PTHR11918">
    <property type="entry name" value="RADICAL SAM PROTEINS"/>
    <property type="match status" value="1"/>
</dbReference>
<dbReference type="SFLD" id="SFLDG01082">
    <property type="entry name" value="B12-binding_domain_containing"/>
    <property type="match status" value="1"/>
</dbReference>
<evidence type="ECO:0000313" key="22">
    <source>
        <dbReference type="WBParaSite" id="scaffold6092_cov283.g10398"/>
    </source>
</evidence>
<evidence type="ECO:0000256" key="3">
    <source>
        <dbReference type="ARBA" id="ARBA00008616"/>
    </source>
</evidence>
<feature type="region of interest" description="Disordered" evidence="18">
    <location>
        <begin position="21"/>
        <end position="83"/>
    </location>
</feature>
<evidence type="ECO:0000256" key="13">
    <source>
        <dbReference type="ARBA" id="ARBA00023284"/>
    </source>
</evidence>
<dbReference type="Gene3D" id="3.40.50.12160">
    <property type="entry name" value="Methylthiotransferase, N-terminal domain"/>
    <property type="match status" value="1"/>
</dbReference>
<dbReference type="EC" id="2.8.4.5" evidence="4"/>
<dbReference type="Gene3D" id="3.80.30.20">
    <property type="entry name" value="tm_1862 like domain"/>
    <property type="match status" value="1"/>
</dbReference>
<dbReference type="PROSITE" id="PS01278">
    <property type="entry name" value="MTTASE_RADICAL"/>
    <property type="match status" value="1"/>
</dbReference>
<dbReference type="AlphaFoldDB" id="A0A915MXF2"/>
<evidence type="ECO:0000256" key="5">
    <source>
        <dbReference type="ARBA" id="ARBA00018810"/>
    </source>
</evidence>
<dbReference type="NCBIfam" id="TIGR00089">
    <property type="entry name" value="MiaB/RimO family radical SAM methylthiotransferase"/>
    <property type="match status" value="1"/>
</dbReference>
<comment type="catalytic activity">
    <reaction evidence="15">
        <text>N(6)-L-threonylcarbamoyladenosine(37) in tRNA + (sulfur carrier)-SH + AH2 + 2 S-adenosyl-L-methionine = 2-methylsulfanyl-N(6)-L-threonylcarbamoyladenosine(37) in tRNA + (sulfur carrier)-H + 5'-deoxyadenosine + L-methionine + A + S-adenosyl-L-homocysteine + 2 H(+)</text>
        <dbReference type="Rhea" id="RHEA:37075"/>
        <dbReference type="Rhea" id="RHEA-COMP:10163"/>
        <dbReference type="Rhea" id="RHEA-COMP:11092"/>
        <dbReference type="Rhea" id="RHEA-COMP:14737"/>
        <dbReference type="Rhea" id="RHEA-COMP:14739"/>
        <dbReference type="ChEBI" id="CHEBI:13193"/>
        <dbReference type="ChEBI" id="CHEBI:15378"/>
        <dbReference type="ChEBI" id="CHEBI:17319"/>
        <dbReference type="ChEBI" id="CHEBI:17499"/>
        <dbReference type="ChEBI" id="CHEBI:29917"/>
        <dbReference type="ChEBI" id="CHEBI:57844"/>
        <dbReference type="ChEBI" id="CHEBI:57856"/>
        <dbReference type="ChEBI" id="CHEBI:59789"/>
        <dbReference type="ChEBI" id="CHEBI:64428"/>
        <dbReference type="ChEBI" id="CHEBI:74418"/>
        <dbReference type="ChEBI" id="CHEBI:74420"/>
        <dbReference type="EC" id="2.8.4.5"/>
    </reaction>
</comment>
<dbReference type="Pfam" id="PF00919">
    <property type="entry name" value="UPF0004"/>
    <property type="match status" value="1"/>
</dbReference>
<evidence type="ECO:0000259" key="20">
    <source>
        <dbReference type="PROSITE" id="PS51918"/>
    </source>
</evidence>
<evidence type="ECO:0000256" key="4">
    <source>
        <dbReference type="ARBA" id="ARBA00013273"/>
    </source>
</evidence>
<dbReference type="InterPro" id="IPR005839">
    <property type="entry name" value="Methylthiotransferase"/>
</dbReference>
<dbReference type="PROSITE" id="PS51449">
    <property type="entry name" value="MTTASE_N"/>
    <property type="match status" value="1"/>
</dbReference>
<evidence type="ECO:0000256" key="1">
    <source>
        <dbReference type="ARBA" id="ARBA00001966"/>
    </source>
</evidence>
<organism evidence="21 22">
    <name type="scientific">Meloidogyne javanica</name>
    <name type="common">Root-knot nematode worm</name>
    <dbReference type="NCBI Taxonomy" id="6303"/>
    <lineage>
        <taxon>Eukaryota</taxon>
        <taxon>Metazoa</taxon>
        <taxon>Ecdysozoa</taxon>
        <taxon>Nematoda</taxon>
        <taxon>Chromadorea</taxon>
        <taxon>Rhabditida</taxon>
        <taxon>Tylenchina</taxon>
        <taxon>Tylenchomorpha</taxon>
        <taxon>Tylenchoidea</taxon>
        <taxon>Meloidogynidae</taxon>
        <taxon>Meloidogyninae</taxon>
        <taxon>Meloidogyne</taxon>
        <taxon>Meloidogyne incognita group</taxon>
    </lineage>
</organism>
<dbReference type="InterPro" id="IPR058240">
    <property type="entry name" value="rSAM_sf"/>
</dbReference>
<comment type="similarity">
    <text evidence="3">Belongs to the methylthiotransferase family. CDKAL1 subfamily.</text>
</comment>
<feature type="compositionally biased region" description="Basic and acidic residues" evidence="18">
    <location>
        <begin position="69"/>
        <end position="80"/>
    </location>
</feature>
<feature type="domain" description="Radical SAM core" evidence="20">
    <location>
        <begin position="381"/>
        <end position="616"/>
    </location>
</feature>
<dbReference type="SUPFAM" id="SSF102114">
    <property type="entry name" value="Radical SAM enzymes"/>
    <property type="match status" value="1"/>
</dbReference>
<keyword evidence="8" id="KW-0949">S-adenosyl-L-methionine</keyword>
<accession>A0A915MXF2</accession>
<dbReference type="GO" id="GO:0005783">
    <property type="term" value="C:endoplasmic reticulum"/>
    <property type="evidence" value="ECO:0007669"/>
    <property type="project" value="TreeGrafter"/>
</dbReference>
<dbReference type="GO" id="GO:0046872">
    <property type="term" value="F:metal ion binding"/>
    <property type="evidence" value="ECO:0007669"/>
    <property type="project" value="UniProtKB-KW"/>
</dbReference>
<protein>
    <recommendedName>
        <fullName evidence="5">Threonylcarbamoyladenosine tRNA methylthiotransferase</fullName>
        <ecNumber evidence="4">2.8.4.5</ecNumber>
    </recommendedName>
    <alternativeName>
        <fullName evidence="16">CDKAL1-like protein</fullName>
    </alternativeName>
    <alternativeName>
        <fullName evidence="14">tRNA-t(6)A37 methylthiotransferase</fullName>
    </alternativeName>
</protein>
<evidence type="ECO:0000256" key="12">
    <source>
        <dbReference type="ARBA" id="ARBA00023014"/>
    </source>
</evidence>
<keyword evidence="9" id="KW-0819">tRNA processing</keyword>
<dbReference type="SMART" id="SM00729">
    <property type="entry name" value="Elp3"/>
    <property type="match status" value="1"/>
</dbReference>
<dbReference type="InterPro" id="IPR007197">
    <property type="entry name" value="rSAM"/>
</dbReference>
<comment type="cofactor">
    <cofactor evidence="1">
        <name>[4Fe-4S] cluster</name>
        <dbReference type="ChEBI" id="CHEBI:49883"/>
    </cofactor>
</comment>
<dbReference type="Pfam" id="PF04055">
    <property type="entry name" value="Radical_SAM"/>
    <property type="match status" value="1"/>
</dbReference>
<sequence>MSKNFLAKCLFVVSNENAQLKEEGDDIKTPNNDKDSFSQFDDIGNEGEEPAYKYSEEAQKVEVEEEDELRIREPTREKPKGGTVSCGYRQAYEQFAQILREKYPGIEVLLSFAKIALIICIIMGRDPFPSLGLQTPRFFQWMANNKMSASIMIFLFSNAIEGMLQSTGAFEIYLENERIWSKLESGKMLDIEDSIERVPLAQNNQNGLVKNKFESFFNIKTRRKRKEDVEEEKQMAKKEVNELESVLPWNRVVYLRTWGCSHNNSDSEYMAGLLLKAGFKVTSEKELADIWLLNSCTVKTPSETMLENQVKEGKSKMKRIVVAGCVPQAGPQISWLKDVSVIGVQQIDKIVNVVEETLNGNSVRFLSKQNKSAKAMDLTLPKMRRNEFIEILAINSGCLNHCTYCKTKAARGDLKSFPLNALVDQAKRALTEQGCRELWITSEDLGAWGRDFGMVIPDLLQALVEIIPDGCMMRMGMTNPPYILDHLEEIAQILNHPKVYSFLHIPVQSGSNAVLSDMKREYTKEHFCQIVDYMIKNVPNIYIATDFICAFPTETEEDFEESMELVKLYKFSSLFINQFYPRPGTPAARLKKINTVEARRRTSEMTRLFHSYHRYDESRIGKEYWVLICERASDGKSYVGHNKCYEHILVPDPYEAEILKNENSSKNGLLLGKWAHVRIVGVSKFYMRSEILNWKGSKDENILKENSLKLENGWLLEKEAQKWIFSLIRYKRLNKADVWGIIR</sequence>
<keyword evidence="11" id="KW-0408">Iron</keyword>
<proteinExistence type="inferred from homology"/>
<dbReference type="NCBIfam" id="TIGR01578">
    <property type="entry name" value="MiaB-like-B"/>
    <property type="match status" value="1"/>
</dbReference>
<keyword evidence="12" id="KW-0411">Iron-sulfur</keyword>
<evidence type="ECO:0000256" key="17">
    <source>
        <dbReference type="SAM" id="Coils"/>
    </source>
</evidence>
<evidence type="ECO:0000256" key="18">
    <source>
        <dbReference type="SAM" id="MobiDB-lite"/>
    </source>
</evidence>
<evidence type="ECO:0000256" key="11">
    <source>
        <dbReference type="ARBA" id="ARBA00023004"/>
    </source>
</evidence>
<dbReference type="InterPro" id="IPR006638">
    <property type="entry name" value="Elp3/MiaA/NifB-like_rSAM"/>
</dbReference>
<dbReference type="FunFam" id="3.80.30.20:FF:000002">
    <property type="entry name" value="threonylcarbamoyladenosine tRNA methylthiotransferase isoform X2"/>
    <property type="match status" value="1"/>
</dbReference>
<dbReference type="InterPro" id="IPR023404">
    <property type="entry name" value="rSAM_horseshoe"/>
</dbReference>
<keyword evidence="7" id="KW-0808">Transferase</keyword>
<evidence type="ECO:0000313" key="21">
    <source>
        <dbReference type="Proteomes" id="UP000887561"/>
    </source>
</evidence>